<dbReference type="Proteomes" id="UP000326757">
    <property type="component" value="Unassembled WGS sequence"/>
</dbReference>
<feature type="compositionally biased region" description="Polar residues" evidence="1">
    <location>
        <begin position="179"/>
        <end position="195"/>
    </location>
</feature>
<comment type="caution">
    <text evidence="2">The sequence shown here is derived from an EMBL/GenBank/DDBJ whole genome shotgun (WGS) entry which is preliminary data.</text>
</comment>
<organism evidence="2 3">
    <name type="scientific">Monilinia laxa</name>
    <name type="common">Brown rot fungus</name>
    <name type="synonym">Sclerotinia laxa</name>
    <dbReference type="NCBI Taxonomy" id="61186"/>
    <lineage>
        <taxon>Eukaryota</taxon>
        <taxon>Fungi</taxon>
        <taxon>Dikarya</taxon>
        <taxon>Ascomycota</taxon>
        <taxon>Pezizomycotina</taxon>
        <taxon>Leotiomycetes</taxon>
        <taxon>Helotiales</taxon>
        <taxon>Sclerotiniaceae</taxon>
        <taxon>Monilinia</taxon>
    </lineage>
</organism>
<feature type="compositionally biased region" description="Polar residues" evidence="1">
    <location>
        <begin position="56"/>
        <end position="76"/>
    </location>
</feature>
<dbReference type="OrthoDB" id="10488555at2759"/>
<feature type="compositionally biased region" description="Basic and acidic residues" evidence="1">
    <location>
        <begin position="126"/>
        <end position="141"/>
    </location>
</feature>
<name>A0A5N6JUS5_MONLA</name>
<reference evidence="2 3" key="1">
    <citation type="submission" date="2019-06" db="EMBL/GenBank/DDBJ databases">
        <title>Genome Sequence of the Brown Rot Fungal Pathogen Monilinia laxa.</title>
        <authorList>
            <person name="De Miccolis Angelini R.M."/>
            <person name="Landi L."/>
            <person name="Abate D."/>
            <person name="Pollastro S."/>
            <person name="Romanazzi G."/>
            <person name="Faretra F."/>
        </authorList>
    </citation>
    <scope>NUCLEOTIDE SEQUENCE [LARGE SCALE GENOMIC DNA]</scope>
    <source>
        <strain evidence="2 3">Mlax316</strain>
    </source>
</reference>
<dbReference type="EMBL" id="VIGI01000014">
    <property type="protein sequence ID" value="KAB8291610.1"/>
    <property type="molecule type" value="Genomic_DNA"/>
</dbReference>
<accession>A0A5N6JUS5</accession>
<evidence type="ECO:0000313" key="3">
    <source>
        <dbReference type="Proteomes" id="UP000326757"/>
    </source>
</evidence>
<gene>
    <name evidence="2" type="ORF">EYC80_006410</name>
</gene>
<proteinExistence type="predicted"/>
<feature type="compositionally biased region" description="Polar residues" evidence="1">
    <location>
        <begin position="154"/>
        <end position="165"/>
    </location>
</feature>
<feature type="compositionally biased region" description="Basic and acidic residues" evidence="1">
    <location>
        <begin position="110"/>
        <end position="119"/>
    </location>
</feature>
<feature type="region of interest" description="Disordered" evidence="1">
    <location>
        <begin position="217"/>
        <end position="239"/>
    </location>
</feature>
<feature type="compositionally biased region" description="Acidic residues" evidence="1">
    <location>
        <begin position="91"/>
        <end position="106"/>
    </location>
</feature>
<feature type="compositionally biased region" description="Polar residues" evidence="1">
    <location>
        <begin position="26"/>
        <end position="35"/>
    </location>
</feature>
<evidence type="ECO:0000256" key="1">
    <source>
        <dbReference type="SAM" id="MobiDB-lite"/>
    </source>
</evidence>
<protein>
    <submittedName>
        <fullName evidence="2">Uncharacterized protein</fullName>
    </submittedName>
</protein>
<feature type="region of interest" description="Disordered" evidence="1">
    <location>
        <begin position="26"/>
        <end position="197"/>
    </location>
</feature>
<evidence type="ECO:0000313" key="2">
    <source>
        <dbReference type="EMBL" id="KAB8291610.1"/>
    </source>
</evidence>
<sequence>MRNTTVAYVTFSLKINKGLLSLNKSQQKSNQNLHNATPEKILPQGPHSDFPAGNAAPQSVHSQDVDMLSTTSGSSANNRKRKKKSEKLVGQEEEIYGVSGDSEEDSVGMTHDETHRKGCETATLTSKKDGIEGEMTSHHTEDDIDEIESPPLIKSTSPSTNQTHDTAPKLPDIEPDIEPNTTLSPLTPPMHSTPSAELDLFSETILSVSRQQYLREADSTDPIMSGGLGPSDSADAELGGPDFLVYDAVFDTAYDADDDVELRKPELLVYDAAYDADDDDDDDDDDV</sequence>
<dbReference type="AlphaFoldDB" id="A0A5N6JUS5"/>
<keyword evidence="3" id="KW-1185">Reference proteome</keyword>